<feature type="transmembrane region" description="Helical" evidence="8">
    <location>
        <begin position="36"/>
        <end position="58"/>
    </location>
</feature>
<evidence type="ECO:0000256" key="4">
    <source>
        <dbReference type="ARBA" id="ARBA00022989"/>
    </source>
</evidence>
<gene>
    <name evidence="10" type="ORF">ACFQKB_14330</name>
</gene>
<evidence type="ECO:0000256" key="8">
    <source>
        <dbReference type="SAM" id="Phobius"/>
    </source>
</evidence>
<keyword evidence="3 8" id="KW-0812">Transmembrane</keyword>
<feature type="transmembrane region" description="Helical" evidence="8">
    <location>
        <begin position="321"/>
        <end position="344"/>
    </location>
</feature>
<keyword evidence="11" id="KW-1185">Reference proteome</keyword>
<feature type="transmembrane region" description="Helical" evidence="8">
    <location>
        <begin position="491"/>
        <end position="513"/>
    </location>
</feature>
<dbReference type="InterPro" id="IPR003838">
    <property type="entry name" value="ABC3_permease_C"/>
</dbReference>
<dbReference type="Proteomes" id="UP001596380">
    <property type="component" value="Unassembled WGS sequence"/>
</dbReference>
<dbReference type="EMBL" id="JBHSXS010000006">
    <property type="protein sequence ID" value="MFC6880942.1"/>
    <property type="molecule type" value="Genomic_DNA"/>
</dbReference>
<feature type="domain" description="ABC3 transporter permease C-terminal" evidence="9">
    <location>
        <begin position="715"/>
        <end position="830"/>
    </location>
</feature>
<proteinExistence type="inferred from homology"/>
<feature type="transmembrane region" description="Helical" evidence="8">
    <location>
        <begin position="764"/>
        <end position="783"/>
    </location>
</feature>
<comment type="similarity">
    <text evidence="6">Belongs to the ABC-4 integral membrane protein family.</text>
</comment>
<reference evidence="11" key="1">
    <citation type="journal article" date="2019" name="Int. J. Syst. Evol. Microbiol.">
        <title>The Global Catalogue of Microorganisms (GCM) 10K type strain sequencing project: providing services to taxonomists for standard genome sequencing and annotation.</title>
        <authorList>
            <consortium name="The Broad Institute Genomics Platform"/>
            <consortium name="The Broad Institute Genome Sequencing Center for Infectious Disease"/>
            <person name="Wu L."/>
            <person name="Ma J."/>
        </authorList>
    </citation>
    <scope>NUCLEOTIDE SEQUENCE [LARGE SCALE GENOMIC DNA]</scope>
    <source>
        <strain evidence="11">JCM 3369</strain>
    </source>
</reference>
<feature type="domain" description="ABC3 transporter permease C-terminal" evidence="9">
    <location>
        <begin position="275"/>
        <end position="393"/>
    </location>
</feature>
<feature type="transmembrane region" description="Helical" evidence="8">
    <location>
        <begin position="364"/>
        <end position="385"/>
    </location>
</feature>
<accession>A0ABW2CH76</accession>
<keyword evidence="2" id="KW-1003">Cell membrane</keyword>
<organism evidence="10 11">
    <name type="scientific">Actinomadura yumaensis</name>
    <dbReference type="NCBI Taxonomy" id="111807"/>
    <lineage>
        <taxon>Bacteria</taxon>
        <taxon>Bacillati</taxon>
        <taxon>Actinomycetota</taxon>
        <taxon>Actinomycetes</taxon>
        <taxon>Streptosporangiales</taxon>
        <taxon>Thermomonosporaceae</taxon>
        <taxon>Actinomadura</taxon>
    </lineage>
</organism>
<comment type="caution">
    <text evidence="10">The sequence shown here is derived from an EMBL/GenBank/DDBJ whole genome shotgun (WGS) entry which is preliminary data.</text>
</comment>
<evidence type="ECO:0000256" key="6">
    <source>
        <dbReference type="ARBA" id="ARBA00038076"/>
    </source>
</evidence>
<dbReference type="PANTHER" id="PTHR30572:SF4">
    <property type="entry name" value="ABC TRANSPORTER PERMEASE YTRF"/>
    <property type="match status" value="1"/>
</dbReference>
<feature type="transmembrane region" description="Helical" evidence="8">
    <location>
        <begin position="442"/>
        <end position="460"/>
    </location>
</feature>
<dbReference type="InterPro" id="IPR050250">
    <property type="entry name" value="Macrolide_Exporter_MacB"/>
</dbReference>
<name>A0ABW2CH76_9ACTN</name>
<evidence type="ECO:0000259" key="9">
    <source>
        <dbReference type="Pfam" id="PF02687"/>
    </source>
</evidence>
<keyword evidence="5 8" id="KW-0472">Membrane</keyword>
<dbReference type="RefSeq" id="WP_378063277.1">
    <property type="nucleotide sequence ID" value="NZ_JBHSXS010000006.1"/>
</dbReference>
<feature type="transmembrane region" description="Helical" evidence="8">
    <location>
        <begin position="412"/>
        <end position="430"/>
    </location>
</feature>
<evidence type="ECO:0000256" key="5">
    <source>
        <dbReference type="ARBA" id="ARBA00023136"/>
    </source>
</evidence>
<sequence>MRRGPAEPGSADDAPARGATFGRGAVGRWLRRPGTVGSLVVVVLAGVLVGAFASLAGAGRYLRPDAPRLAGAVAMVQRDATVTSPAAPGSRPGRARPPQRPRMDAAQVAKVMAVPGVVAVADRSVPAQVFGRHGPAGAPSYGHPWPSSRLTPSRLRGRPPGPGQVVLGAGLARRAGVAEGGRVRVQTPDGPARWYAVAGTVTPEPDGQEAVYFDAAFGGPGADAVGVLKGPGIQRLRDALKGTGLRVLPPRDAARAEAPGVAAEYSTAGFVLPAGLAGLVAALGVAGTFNLALAQRRREFGLLRAVGATPRQVRRTVAKEALAVSLAGGVPGALAGTALAAVIGRALVRAGVYEDGFHVRPDPAAFAGTVAFLVVLTQAAVWATASRAARVHPAEAMREATLEGRGLTRRRLAAGLVALAGAAALLVASLVTGGDRGAEQGFLLTLALMLACALLAPLAARPVTAPLQVRSAEGMLAVAAIRTAPRRLASAVTPIVMVAAVSGALMGAGAAGARADRRDAADRVTSDVVVRAEGGLPPDAAARAAATPGVRAAFALKRSTVLAGQGTSLQSASAVGVDPEAFGTVLRLRPADGSAERLRGDWIIAPAAQASLFGWRVGRPATLWLADGTTYTAPLVAVTPRNGGWAGAIVPRTVLARVSPMDAEIHVRTSGDGARARAGLAALAEDYPGLRTSDRAAYLRGLGRGDPAAAAFGYLVLGLIVLFAAVSAINTLAMAAARRTGEFALLRLCGATPRQVSRAVRAESLIVTALALVLGGAITWLSIGAASFALGGPFLPVLPVGQAAALVAGCVAIGVLSAVVPARLALRADPLAASQRT</sequence>
<evidence type="ECO:0000256" key="7">
    <source>
        <dbReference type="SAM" id="MobiDB-lite"/>
    </source>
</evidence>
<comment type="subcellular location">
    <subcellularLocation>
        <location evidence="1">Cell membrane</location>
        <topology evidence="1">Multi-pass membrane protein</topology>
    </subcellularLocation>
</comment>
<evidence type="ECO:0000256" key="2">
    <source>
        <dbReference type="ARBA" id="ARBA00022475"/>
    </source>
</evidence>
<dbReference type="PANTHER" id="PTHR30572">
    <property type="entry name" value="MEMBRANE COMPONENT OF TRANSPORTER-RELATED"/>
    <property type="match status" value="1"/>
</dbReference>
<protein>
    <submittedName>
        <fullName evidence="10">FtsX-like permease family protein</fullName>
    </submittedName>
</protein>
<feature type="transmembrane region" description="Helical" evidence="8">
    <location>
        <begin position="712"/>
        <end position="737"/>
    </location>
</feature>
<feature type="region of interest" description="Disordered" evidence="7">
    <location>
        <begin position="80"/>
        <end position="100"/>
    </location>
</feature>
<dbReference type="Pfam" id="PF02687">
    <property type="entry name" value="FtsX"/>
    <property type="match status" value="2"/>
</dbReference>
<feature type="transmembrane region" description="Helical" evidence="8">
    <location>
        <begin position="803"/>
        <end position="826"/>
    </location>
</feature>
<evidence type="ECO:0000313" key="11">
    <source>
        <dbReference type="Proteomes" id="UP001596380"/>
    </source>
</evidence>
<feature type="transmembrane region" description="Helical" evidence="8">
    <location>
        <begin position="270"/>
        <end position="294"/>
    </location>
</feature>
<keyword evidence="4 8" id="KW-1133">Transmembrane helix</keyword>
<evidence type="ECO:0000256" key="1">
    <source>
        <dbReference type="ARBA" id="ARBA00004651"/>
    </source>
</evidence>
<evidence type="ECO:0000313" key="10">
    <source>
        <dbReference type="EMBL" id="MFC6880942.1"/>
    </source>
</evidence>
<evidence type="ECO:0000256" key="3">
    <source>
        <dbReference type="ARBA" id="ARBA00022692"/>
    </source>
</evidence>